<sequence>MASDKASPEPPAPALPPHEDEVRERTHLGLMIGDTWHALQTRIAEQRGRVETIIPYTGYGTTSWVRILARVVLSNPRDLQPLEGKEMMKPIKEGLRGWRNFVSAPVRYAEVTLEIDGTSAVVHADRGGVIDVHVEASLTPGWHTVRIKSGDSVVADAPVRVVEDDVTFGVVSDIDDTVMVTALPRPFLAAWNTFVLDEHARTPTPGMSVLMERIVRQNPAAPVLYLSTGAWNVAPALTRFLSRNLYPAGPKLLTDWGPTRDRWFRSGQEHKRSSLERLAEEFPSVKWLLVGDDGQHDEAIYAEFARNHPGNVRAIAIRQLSPSEAVLAGGRSKKSPAGSTPGIPWVYARDGAGMSEQLSKLGIVEGAVRIDPEDEA</sequence>
<evidence type="ECO:0000313" key="3">
    <source>
        <dbReference type="EMBL" id="GAA2176388.1"/>
    </source>
</evidence>
<dbReference type="PANTHER" id="PTHR28208:SF3">
    <property type="entry name" value="PHOSPHATIDATE PHOSPHATASE APP1"/>
    <property type="match status" value="1"/>
</dbReference>
<dbReference type="EMBL" id="BAAAON010000002">
    <property type="protein sequence ID" value="GAA2176388.1"/>
    <property type="molecule type" value="Genomic_DNA"/>
</dbReference>
<dbReference type="Pfam" id="PF09949">
    <property type="entry name" value="APP1_cat"/>
    <property type="match status" value="1"/>
</dbReference>
<feature type="domain" description="Phosphatidate phosphatase APP1 catalytic" evidence="2">
    <location>
        <begin position="168"/>
        <end position="319"/>
    </location>
</feature>
<protein>
    <submittedName>
        <fullName evidence="3">DUF2183 domain-containing protein</fullName>
    </submittedName>
</protein>
<organism evidence="3 4">
    <name type="scientific">Arthrobacter parietis</name>
    <dbReference type="NCBI Taxonomy" id="271434"/>
    <lineage>
        <taxon>Bacteria</taxon>
        <taxon>Bacillati</taxon>
        <taxon>Actinomycetota</taxon>
        <taxon>Actinomycetes</taxon>
        <taxon>Micrococcales</taxon>
        <taxon>Micrococcaceae</taxon>
        <taxon>Arthrobacter</taxon>
    </lineage>
</organism>
<proteinExistence type="predicted"/>
<name>A0ABN3AYB8_9MICC</name>
<evidence type="ECO:0000313" key="4">
    <source>
        <dbReference type="Proteomes" id="UP001500974"/>
    </source>
</evidence>
<reference evidence="3 4" key="1">
    <citation type="journal article" date="2019" name="Int. J. Syst. Evol. Microbiol.">
        <title>The Global Catalogue of Microorganisms (GCM) 10K type strain sequencing project: providing services to taxonomists for standard genome sequencing and annotation.</title>
        <authorList>
            <consortium name="The Broad Institute Genomics Platform"/>
            <consortium name="The Broad Institute Genome Sequencing Center for Infectious Disease"/>
            <person name="Wu L."/>
            <person name="Ma J."/>
        </authorList>
    </citation>
    <scope>NUCLEOTIDE SEQUENCE [LARGE SCALE GENOMIC DNA]</scope>
    <source>
        <strain evidence="3 4">JCM 14917</strain>
    </source>
</reference>
<gene>
    <name evidence="3" type="ORF">GCM10009784_22630</name>
</gene>
<comment type="caution">
    <text evidence="3">The sequence shown here is derived from an EMBL/GenBank/DDBJ whole genome shotgun (WGS) entry which is preliminary data.</text>
</comment>
<dbReference type="RefSeq" id="WP_404800733.1">
    <property type="nucleotide sequence ID" value="NZ_BAAAON010000002.1"/>
</dbReference>
<evidence type="ECO:0000259" key="2">
    <source>
        <dbReference type="Pfam" id="PF09949"/>
    </source>
</evidence>
<dbReference type="InterPro" id="IPR052935">
    <property type="entry name" value="Mg2+_PAP"/>
</dbReference>
<dbReference type="Proteomes" id="UP001500974">
    <property type="component" value="Unassembled WGS sequence"/>
</dbReference>
<evidence type="ECO:0000256" key="1">
    <source>
        <dbReference type="SAM" id="MobiDB-lite"/>
    </source>
</evidence>
<dbReference type="InterPro" id="IPR019236">
    <property type="entry name" value="APP1_cat"/>
</dbReference>
<feature type="region of interest" description="Disordered" evidence="1">
    <location>
        <begin position="1"/>
        <end position="20"/>
    </location>
</feature>
<keyword evidence="4" id="KW-1185">Reference proteome</keyword>
<dbReference type="PANTHER" id="PTHR28208">
    <property type="entry name" value="PHOSPHATIDATE PHOSPHATASE APP1"/>
    <property type="match status" value="1"/>
</dbReference>
<accession>A0ABN3AYB8</accession>